<evidence type="ECO:0000313" key="2">
    <source>
        <dbReference type="EMBL" id="MST75425.1"/>
    </source>
</evidence>
<evidence type="ECO:0000313" key="3">
    <source>
        <dbReference type="Proteomes" id="UP000474024"/>
    </source>
</evidence>
<dbReference type="InterPro" id="IPR033469">
    <property type="entry name" value="CYTH-like_dom_sf"/>
</dbReference>
<dbReference type="SUPFAM" id="SSF55154">
    <property type="entry name" value="CYTH-like phosphatases"/>
    <property type="match status" value="1"/>
</dbReference>
<dbReference type="AlphaFoldDB" id="A0A6L5YSS5"/>
<protein>
    <recommendedName>
        <fullName evidence="4">CYTH domain-containing protein</fullName>
    </recommendedName>
</protein>
<evidence type="ECO:0008006" key="4">
    <source>
        <dbReference type="Google" id="ProtNLM"/>
    </source>
</evidence>
<organism evidence="2 3">
    <name type="scientific">Roseburia porci</name>
    <dbReference type="NCBI Taxonomy" id="2605790"/>
    <lineage>
        <taxon>Bacteria</taxon>
        <taxon>Bacillati</taxon>
        <taxon>Bacillota</taxon>
        <taxon>Clostridia</taxon>
        <taxon>Lachnospirales</taxon>
        <taxon>Lachnospiraceae</taxon>
        <taxon>Roseburia</taxon>
    </lineage>
</organism>
<accession>A0A6L5YSS5</accession>
<keyword evidence="3" id="KW-1185">Reference proteome</keyword>
<reference evidence="2 3" key="1">
    <citation type="submission" date="2019-08" db="EMBL/GenBank/DDBJ databases">
        <title>In-depth cultivation of the pig gut microbiome towards novel bacterial diversity and tailored functional studies.</title>
        <authorList>
            <person name="Wylensek D."/>
            <person name="Hitch T.C.A."/>
            <person name="Clavel T."/>
        </authorList>
    </citation>
    <scope>NUCLEOTIDE SEQUENCE [LARGE SCALE GENOMIC DNA]</scope>
    <source>
        <strain evidence="2 3">MUC/MUC-530-WT-4D</strain>
    </source>
</reference>
<dbReference type="PIRSF" id="PIRSF016487">
    <property type="entry name" value="CYTH_UCP016487"/>
    <property type="match status" value="1"/>
</dbReference>
<evidence type="ECO:0000256" key="1">
    <source>
        <dbReference type="PIRSR" id="PIRSR016487-1"/>
    </source>
</evidence>
<dbReference type="RefSeq" id="WP_154430394.1">
    <property type="nucleotide sequence ID" value="NZ_VUNI01000018.1"/>
</dbReference>
<sequence length="160" mass="18734">MALEIERKFRMNGFPEHLKCLRQVDIEQGYISVEPEIRIHKAVDRNTGKTNYRLTVKGNGTLSRTEIKTGIEEQFYQDAVEFVGHPMICKDYRSYDLDGYILEVCCVDAGTEHEFYYGEIEFESEAAAEAFVPEDFLGTEVTDDDAYKMKNYWRRTRLFQ</sequence>
<dbReference type="EMBL" id="VUNI01000018">
    <property type="protein sequence ID" value="MST75425.1"/>
    <property type="molecule type" value="Genomic_DNA"/>
</dbReference>
<comment type="caution">
    <text evidence="2">The sequence shown here is derived from an EMBL/GenBank/DDBJ whole genome shotgun (WGS) entry which is preliminary data.</text>
</comment>
<dbReference type="InterPro" id="IPR012042">
    <property type="entry name" value="NeuTTM/CthTTM-like"/>
</dbReference>
<gene>
    <name evidence="2" type="ORF">FYJ75_10415</name>
</gene>
<dbReference type="Gene3D" id="2.40.320.10">
    <property type="entry name" value="Hypothetical Protein Pfu-838710-001"/>
    <property type="match status" value="1"/>
</dbReference>
<name>A0A6L5YSS5_9FIRM</name>
<feature type="active site" description="Proton acceptor" evidence="1">
    <location>
        <position position="30"/>
    </location>
</feature>
<dbReference type="Proteomes" id="UP000474024">
    <property type="component" value="Unassembled WGS sequence"/>
</dbReference>
<proteinExistence type="predicted"/>